<dbReference type="GO" id="GO:0005524">
    <property type="term" value="F:ATP binding"/>
    <property type="evidence" value="ECO:0007669"/>
    <property type="project" value="UniProtKB-UniRule"/>
</dbReference>
<dbReference type="InterPro" id="IPR043519">
    <property type="entry name" value="NT_sf"/>
</dbReference>
<dbReference type="PANTHER" id="PTHR43051">
    <property type="entry name" value="POLYNUCLEOTIDE ADENYLYLTRANSFERASE FAMILY PROTEIN"/>
    <property type="match status" value="1"/>
</dbReference>
<evidence type="ECO:0000313" key="7">
    <source>
        <dbReference type="EMBL" id="ADI37785.1"/>
    </source>
</evidence>
<organism evidence="7 8">
    <name type="scientific">Waddlia chondrophila (strain ATCC VR-1470 / WSU 86-1044)</name>
    <dbReference type="NCBI Taxonomy" id="716544"/>
    <lineage>
        <taxon>Bacteria</taxon>
        <taxon>Pseudomonadati</taxon>
        <taxon>Chlamydiota</taxon>
        <taxon>Chlamydiia</taxon>
        <taxon>Parachlamydiales</taxon>
        <taxon>Waddliaceae</taxon>
        <taxon>Waddlia</taxon>
    </lineage>
</organism>
<dbReference type="EC" id="2.7.7.19" evidence="3"/>
<dbReference type="InterPro" id="IPR032828">
    <property type="entry name" value="PolyA_RNA-bd"/>
</dbReference>
<keyword evidence="7" id="KW-0548">Nucleotidyltransferase</keyword>
<dbReference type="KEGG" id="wch:wcw_0413"/>
<keyword evidence="3" id="KW-0507">mRNA processing</keyword>
<feature type="active site" evidence="3">
    <location>
        <position position="54"/>
    </location>
</feature>
<evidence type="ECO:0000259" key="5">
    <source>
        <dbReference type="Pfam" id="PF01743"/>
    </source>
</evidence>
<dbReference type="Pfam" id="PF12627">
    <property type="entry name" value="PolyA_pol_RNAbd"/>
    <property type="match status" value="1"/>
</dbReference>
<dbReference type="CDD" id="cd05398">
    <property type="entry name" value="NT_ClassII-CCAase"/>
    <property type="match status" value="1"/>
</dbReference>
<evidence type="ECO:0000256" key="1">
    <source>
        <dbReference type="ARBA" id="ARBA00022679"/>
    </source>
</evidence>
<dbReference type="AlphaFoldDB" id="D6YUH4"/>
<dbReference type="EMBL" id="CP001928">
    <property type="protein sequence ID" value="ADI37785.1"/>
    <property type="molecule type" value="Genomic_DNA"/>
</dbReference>
<comment type="similarity">
    <text evidence="3 4">Belongs to the tRNA nucleotidyltransferase/poly(A) polymerase family.</text>
</comment>
<name>D6YUH4_WADCW</name>
<feature type="active site" evidence="3">
    <location>
        <position position="56"/>
    </location>
</feature>
<dbReference type="OrthoDB" id="9805698at2"/>
<dbReference type="STRING" id="716544.wcw_0413"/>
<keyword evidence="1 3" id="KW-0808">Transferase</keyword>
<accession>D6YUH4</accession>
<dbReference type="InterPro" id="IPR002646">
    <property type="entry name" value="PolA_pol_head_dom"/>
</dbReference>
<evidence type="ECO:0000256" key="2">
    <source>
        <dbReference type="ARBA" id="ARBA00022741"/>
    </source>
</evidence>
<keyword evidence="3" id="KW-0067">ATP-binding</keyword>
<evidence type="ECO:0000259" key="6">
    <source>
        <dbReference type="Pfam" id="PF12627"/>
    </source>
</evidence>
<dbReference type="SUPFAM" id="SSF81891">
    <property type="entry name" value="Poly A polymerase C-terminal region-like"/>
    <property type="match status" value="1"/>
</dbReference>
<dbReference type="GO" id="GO:0043633">
    <property type="term" value="P:polyadenylation-dependent RNA catabolic process"/>
    <property type="evidence" value="ECO:0007669"/>
    <property type="project" value="InterPro"/>
</dbReference>
<feature type="domain" description="tRNA nucleotidyltransferase/poly(A) polymerase RNA and SrmB- binding" evidence="6">
    <location>
        <begin position="183"/>
        <end position="244"/>
    </location>
</feature>
<dbReference type="GO" id="GO:0003723">
    <property type="term" value="F:RNA binding"/>
    <property type="evidence" value="ECO:0007669"/>
    <property type="project" value="UniProtKB-UniRule"/>
</dbReference>
<keyword evidence="3 4" id="KW-0694">RNA-binding</keyword>
<dbReference type="PANTHER" id="PTHR43051:SF1">
    <property type="entry name" value="POLYNUCLEOTIDE ADENYLYLTRANSFERASE FAMILY PROTEIN"/>
    <property type="match status" value="1"/>
</dbReference>
<dbReference type="GO" id="GO:0006397">
    <property type="term" value="P:mRNA processing"/>
    <property type="evidence" value="ECO:0007669"/>
    <property type="project" value="UniProtKB-KW"/>
</dbReference>
<reference evidence="7 8" key="1">
    <citation type="journal article" date="2010" name="PLoS ONE">
        <title>The Waddlia genome: a window into chlamydial biology.</title>
        <authorList>
            <person name="Bertelli C."/>
            <person name="Collyn F."/>
            <person name="Croxatto A."/>
            <person name="Ruckert C."/>
            <person name="Polkinghorne A."/>
            <person name="Kebbi-Beghdadi C."/>
            <person name="Goesmann A."/>
            <person name="Vaughan L."/>
            <person name="Greub G."/>
        </authorList>
    </citation>
    <scope>NUCLEOTIDE SEQUENCE [LARGE SCALE GENOMIC DNA]</scope>
    <source>
        <strain evidence="8">ATCC VR-1470 / WSU 86-1044</strain>
    </source>
</reference>
<gene>
    <name evidence="7" type="primary">pcnB1</name>
    <name evidence="3" type="synonym">pcnB</name>
    <name evidence="7" type="ordered locus">wcw_0413</name>
</gene>
<dbReference type="NCBIfam" id="TIGR01942">
    <property type="entry name" value="pcnB"/>
    <property type="match status" value="1"/>
</dbReference>
<dbReference type="SUPFAM" id="SSF81301">
    <property type="entry name" value="Nucleotidyltransferase"/>
    <property type="match status" value="1"/>
</dbReference>
<proteinExistence type="inferred from homology"/>
<dbReference type="InterPro" id="IPR052191">
    <property type="entry name" value="tRNA_ntf/polyA_polymerase_I"/>
</dbReference>
<dbReference type="Pfam" id="PF01743">
    <property type="entry name" value="PolyA_pol"/>
    <property type="match status" value="1"/>
</dbReference>
<keyword evidence="3" id="KW-0804">Transcription</keyword>
<keyword evidence="8" id="KW-1185">Reference proteome</keyword>
<dbReference type="Proteomes" id="UP000001505">
    <property type="component" value="Chromosome"/>
</dbReference>
<evidence type="ECO:0000256" key="4">
    <source>
        <dbReference type="RuleBase" id="RU003953"/>
    </source>
</evidence>
<dbReference type="eggNOG" id="COG0617">
    <property type="taxonomic scope" value="Bacteria"/>
</dbReference>
<dbReference type="Gene3D" id="1.10.3090.10">
    <property type="entry name" value="cca-adding enzyme, domain 2"/>
    <property type="match status" value="1"/>
</dbReference>
<dbReference type="GO" id="GO:1990817">
    <property type="term" value="F:poly(A) RNA polymerase activity"/>
    <property type="evidence" value="ECO:0007669"/>
    <property type="project" value="UniProtKB-UniRule"/>
</dbReference>
<comment type="function">
    <text evidence="3">Adds poly(A) tail to the 3' end of many RNAs, which usually targets these RNAs for decay. Plays a significant role in the global control of gene expression, through influencing the rate of transcript degradation, and in the general RNA quality control.</text>
</comment>
<comment type="catalytic activity">
    <reaction evidence="3">
        <text>RNA(n) + ATP = RNA(n)-3'-adenine ribonucleotide + diphosphate</text>
        <dbReference type="Rhea" id="RHEA:11332"/>
        <dbReference type="Rhea" id="RHEA-COMP:14527"/>
        <dbReference type="Rhea" id="RHEA-COMP:17347"/>
        <dbReference type="ChEBI" id="CHEBI:30616"/>
        <dbReference type="ChEBI" id="CHEBI:33019"/>
        <dbReference type="ChEBI" id="CHEBI:140395"/>
        <dbReference type="ChEBI" id="CHEBI:173115"/>
        <dbReference type="EC" id="2.7.7.19"/>
    </reaction>
</comment>
<dbReference type="HOGENOM" id="CLU_015961_0_1_0"/>
<sequence>MRPREFVADDHEIDPAHVDSDALYVIRKLNEAGYTAYLVGGSVRDLLVKREPKDFDISTSAHPQEIKKIFRRNCFLIGKRFRLAHIKFGKKIIEVSTFRSGENASDLIVRDNTWGTEEEDVIRRDFTINGLFYDPFEHKVIDYVGGWEDIHQKVLRSIGDPIIRFKQDPVRMLRLIKFRARFGFNIDEQTKQALIATRKEITKSSPARILEEMLRMLESGAAAQFFHLMTQAKMLHLLFPMLTTILETEKGKQIYDLLQVADQIHRQQAESLLSRPILTACLLFPIVDQELKKKSVDQDKCLHLGDVMMATSSVMKKFVASSFSLLPRKLSTAVSSLITMQFRLTPLSGKQSIRHKPLSMNEFPEALQFLKMRAALDPDLLKPYKAWNNAWRQHLKKGVHQKHPHPPPLEKRQ</sequence>
<feature type="domain" description="Poly A polymerase head" evidence="5">
    <location>
        <begin position="36"/>
        <end position="156"/>
    </location>
</feature>
<evidence type="ECO:0000256" key="3">
    <source>
        <dbReference type="HAMAP-Rule" id="MF_00957"/>
    </source>
</evidence>
<keyword evidence="2 3" id="KW-0547">Nucleotide-binding</keyword>
<evidence type="ECO:0000313" key="8">
    <source>
        <dbReference type="Proteomes" id="UP000001505"/>
    </source>
</evidence>
<dbReference type="HAMAP" id="MF_00957">
    <property type="entry name" value="PolyA_pol"/>
    <property type="match status" value="1"/>
</dbReference>
<protein>
    <recommendedName>
        <fullName evidence="3">Poly(A) polymerase I</fullName>
        <shortName evidence="3">PAP I</shortName>
        <ecNumber evidence="3">2.7.7.19</ecNumber>
    </recommendedName>
</protein>
<dbReference type="Gene3D" id="3.30.460.10">
    <property type="entry name" value="Beta Polymerase, domain 2"/>
    <property type="match status" value="1"/>
</dbReference>
<feature type="active site" evidence="3">
    <location>
        <position position="125"/>
    </location>
</feature>
<dbReference type="InterPro" id="IPR010206">
    <property type="entry name" value="PolA_pol_I"/>
</dbReference>